<dbReference type="AlphaFoldDB" id="A0A7Y6PIF5"/>
<dbReference type="InterPro" id="IPR052725">
    <property type="entry name" value="GS_Type-3"/>
</dbReference>
<feature type="non-terminal residue" evidence="1">
    <location>
        <position position="118"/>
    </location>
</feature>
<name>A0A7Y6PIF5_PHOVU</name>
<dbReference type="PANTHER" id="PTHR42974">
    <property type="entry name" value="GLUTAMINE SYNTHETASE"/>
    <property type="match status" value="1"/>
</dbReference>
<evidence type="ECO:0000313" key="1">
    <source>
        <dbReference type="EMBL" id="NVB76418.1"/>
    </source>
</evidence>
<protein>
    <submittedName>
        <fullName evidence="1">Glutamine synthetase type III</fullName>
    </submittedName>
</protein>
<proteinExistence type="predicted"/>
<accession>A0A7Y6PIF5</accession>
<evidence type="ECO:0000313" key="2">
    <source>
        <dbReference type="Proteomes" id="UP000524321"/>
    </source>
</evidence>
<dbReference type="EMBL" id="JABWDJ010000457">
    <property type="protein sequence ID" value="NVB76418.1"/>
    <property type="molecule type" value="Genomic_DNA"/>
</dbReference>
<reference evidence="1 2" key="1">
    <citation type="submission" date="2020-04" db="EMBL/GenBank/DDBJ databases">
        <authorList>
            <person name="Pieper L."/>
        </authorList>
    </citation>
    <scope>NUCLEOTIDE SEQUENCE [LARGE SCALE GENOMIC DNA]</scope>
    <source>
        <strain evidence="1 2">B33</strain>
    </source>
</reference>
<organism evidence="1 2">
    <name type="scientific">Phocaeicola vulgatus</name>
    <name type="common">Bacteroides vulgatus</name>
    <dbReference type="NCBI Taxonomy" id="821"/>
    <lineage>
        <taxon>Bacteria</taxon>
        <taxon>Pseudomonadati</taxon>
        <taxon>Bacteroidota</taxon>
        <taxon>Bacteroidia</taxon>
        <taxon>Bacteroidales</taxon>
        <taxon>Bacteroidaceae</taxon>
        <taxon>Phocaeicola</taxon>
    </lineage>
</organism>
<gene>
    <name evidence="1" type="ORF">HUV05_23575</name>
</gene>
<dbReference type="Proteomes" id="UP000524321">
    <property type="component" value="Unassembled WGS sequence"/>
</dbReference>
<dbReference type="GO" id="GO:0003824">
    <property type="term" value="F:catalytic activity"/>
    <property type="evidence" value="ECO:0007669"/>
    <property type="project" value="InterPro"/>
</dbReference>
<feature type="non-terminal residue" evidence="1">
    <location>
        <position position="1"/>
    </location>
</feature>
<comment type="caution">
    <text evidence="1">The sequence shown here is derived from an EMBL/GenBank/DDBJ whole genome shotgun (WGS) entry which is preliminary data.</text>
</comment>
<reference evidence="1 2" key="2">
    <citation type="submission" date="2020-07" db="EMBL/GenBank/DDBJ databases">
        <title>Bacterial metabolism rescues the inhibition of intestinal drug absorption by food and drug additives.</title>
        <authorList>
            <person name="Zou L."/>
            <person name="Spanogiannopoulos P."/>
            <person name="Chien H.-C."/>
            <person name="Pieper L.M."/>
            <person name="Cai W."/>
            <person name="Khuri N."/>
            <person name="Pottel J."/>
            <person name="Vora B."/>
            <person name="Ni Z."/>
            <person name="Tsakalozou E."/>
            <person name="Zhang W."/>
            <person name="Shoichet B.K."/>
            <person name="Giacomini K.M."/>
            <person name="Turnbaugh P.J."/>
        </authorList>
    </citation>
    <scope>NUCLEOTIDE SEQUENCE [LARGE SCALE GENOMIC DNA]</scope>
    <source>
        <strain evidence="1 2">B33</strain>
    </source>
</reference>
<dbReference type="SUPFAM" id="SSF55931">
    <property type="entry name" value="Glutamine synthetase/guanido kinase"/>
    <property type="match status" value="1"/>
</dbReference>
<dbReference type="InterPro" id="IPR014746">
    <property type="entry name" value="Gln_synth/guanido_kin_cat_dom"/>
</dbReference>
<dbReference type="PANTHER" id="PTHR42974:SF1">
    <property type="entry name" value="TYPE-3 GLUTAMINE SYNTHETASE"/>
    <property type="match status" value="1"/>
</dbReference>
<sequence>VHADLLRQSAADVGNDHRLGANEAPPAIISVFLGEQLEDVIDQLCSTGEATHSKQGGKLMTGVATLPDLDKDATDRNRTSPFAFTGNKFEFRMVGSSDSISSANVVLNTIVAEAFKEA</sequence>